<feature type="transmembrane region" description="Helical" evidence="7">
    <location>
        <begin position="263"/>
        <end position="284"/>
    </location>
</feature>
<feature type="transmembrane region" description="Helical" evidence="7">
    <location>
        <begin position="718"/>
        <end position="738"/>
    </location>
</feature>
<feature type="transmembrane region" description="Helical" evidence="7">
    <location>
        <begin position="207"/>
        <end position="231"/>
    </location>
</feature>
<dbReference type="AlphaFoldDB" id="A0A8J3U0A9"/>
<evidence type="ECO:0000256" key="4">
    <source>
        <dbReference type="ARBA" id="ARBA00022989"/>
    </source>
</evidence>
<dbReference type="InterPro" id="IPR050250">
    <property type="entry name" value="Macrolide_Exporter_MacB"/>
</dbReference>
<feature type="transmembrane region" description="Helical" evidence="7">
    <location>
        <begin position="377"/>
        <end position="398"/>
    </location>
</feature>
<organism evidence="9 10">
    <name type="scientific">Planotetraspora phitsanulokensis</name>
    <dbReference type="NCBI Taxonomy" id="575192"/>
    <lineage>
        <taxon>Bacteria</taxon>
        <taxon>Bacillati</taxon>
        <taxon>Actinomycetota</taxon>
        <taxon>Actinomycetes</taxon>
        <taxon>Streptosporangiales</taxon>
        <taxon>Streptosporangiaceae</taxon>
        <taxon>Planotetraspora</taxon>
    </lineage>
</organism>
<dbReference type="EMBL" id="BOOP01000004">
    <property type="protein sequence ID" value="GII36278.1"/>
    <property type="molecule type" value="Genomic_DNA"/>
</dbReference>
<evidence type="ECO:0000313" key="10">
    <source>
        <dbReference type="Proteomes" id="UP000622547"/>
    </source>
</evidence>
<dbReference type="PANTHER" id="PTHR30572:SF4">
    <property type="entry name" value="ABC TRANSPORTER PERMEASE YTRF"/>
    <property type="match status" value="1"/>
</dbReference>
<comment type="caution">
    <text evidence="9">The sequence shown here is derived from an EMBL/GenBank/DDBJ whole genome shotgun (WGS) entry which is preliminary data.</text>
</comment>
<evidence type="ECO:0000256" key="6">
    <source>
        <dbReference type="ARBA" id="ARBA00038076"/>
    </source>
</evidence>
<comment type="similarity">
    <text evidence="6">Belongs to the ABC-4 integral membrane protein family.</text>
</comment>
<evidence type="ECO:0000259" key="8">
    <source>
        <dbReference type="Pfam" id="PF02687"/>
    </source>
</evidence>
<dbReference type="GO" id="GO:0005886">
    <property type="term" value="C:plasma membrane"/>
    <property type="evidence" value="ECO:0007669"/>
    <property type="project" value="UniProtKB-SubCell"/>
</dbReference>
<gene>
    <name evidence="9" type="ORF">Pph01_12810</name>
</gene>
<keyword evidence="3 7" id="KW-0812">Transmembrane</keyword>
<name>A0A8J3U0A9_9ACTN</name>
<sequence>MSARHEPGDGRGASHGGSAVLHDVLLGARFAFTGGRDGWTRTVLTALGVGIGVALLLLAAAVPGALQARDVRNDARTDYGIGEIPASDRTVLVGTADTVFRDSQVRGRVLRAEGPRAPVPPGVPAIPGPGEAVVSPALQEVLASPDGPLFAPRLGGARVVGMIAPAGLTGPGELAYYLGSDTLTADRATRLDAFGSFPTEREGLGPLLTLLVVIIFVVLLLPTGVFLAAAVRFGGERRDRRLAALRLIGADLRMTRRIAAGEATAGAVLGLAAGAAFFLAGRQIVPLVTLWDISVYAGDVRPNLPLVTAIAVAVPLVAVVVSLIALRGVSVEPLGVARRAATARRRLWWRLILPGAGLVLLVPMIGGFDGSAVAGQYQAAAGAVLLLVGAVALLPWLIDLVVRPLRGGPVAWQLAVRRLQFDSATSARLVNGIAVAVAGTIGLQMLFAGVQSRSVTSTGENTARAQAVVRTQVSAGASAGIEETVARLRATPGVTGAAGTLTDTVNGKPPADGAPPPVADLRIGDCSALAEFAHLGECSDGEVFLVHAGPGDPSGEAAFRPGSRVTSVDGGPAWTVPSGARTVPARQDAPISSSESILVTPGVIDTGRRSGLVAMTFVSLAPHDPDAVERLRNTAARIDPLGSVGVLSATEVARRFDGIRRGLYVGIVVTLLLIAASMLVGVLEQLRERRRLLAMLVAVGVRRGSLTWSVLWQTVVPVLVGLALAVCFGLGLGIVLLRMVSVEVSVSWPAVGWSAGLGAAVVLLVTGLSLPTLWRLTRPEGLRTE</sequence>
<dbReference type="Proteomes" id="UP000622547">
    <property type="component" value="Unassembled WGS sequence"/>
</dbReference>
<feature type="transmembrane region" description="Helical" evidence="7">
    <location>
        <begin position="663"/>
        <end position="683"/>
    </location>
</feature>
<proteinExistence type="inferred from homology"/>
<dbReference type="InterPro" id="IPR003838">
    <property type="entry name" value="ABC3_permease_C"/>
</dbReference>
<feature type="domain" description="ABC3 transporter permease C-terminal" evidence="8">
    <location>
        <begin position="666"/>
        <end position="770"/>
    </location>
</feature>
<feature type="domain" description="ABC3 transporter permease C-terminal" evidence="8">
    <location>
        <begin position="214"/>
        <end position="327"/>
    </location>
</feature>
<evidence type="ECO:0000256" key="5">
    <source>
        <dbReference type="ARBA" id="ARBA00023136"/>
    </source>
</evidence>
<dbReference type="Pfam" id="PF02687">
    <property type="entry name" value="FtsX"/>
    <property type="match status" value="2"/>
</dbReference>
<keyword evidence="2" id="KW-1003">Cell membrane</keyword>
<feature type="transmembrane region" description="Helical" evidence="7">
    <location>
        <begin position="427"/>
        <end position="447"/>
    </location>
</feature>
<dbReference type="RefSeq" id="WP_204072004.1">
    <property type="nucleotide sequence ID" value="NZ_BAABHI010000012.1"/>
</dbReference>
<evidence type="ECO:0000256" key="7">
    <source>
        <dbReference type="SAM" id="Phobius"/>
    </source>
</evidence>
<evidence type="ECO:0000256" key="3">
    <source>
        <dbReference type="ARBA" id="ARBA00022692"/>
    </source>
</evidence>
<evidence type="ECO:0000256" key="2">
    <source>
        <dbReference type="ARBA" id="ARBA00022475"/>
    </source>
</evidence>
<dbReference type="GO" id="GO:0022857">
    <property type="term" value="F:transmembrane transporter activity"/>
    <property type="evidence" value="ECO:0007669"/>
    <property type="project" value="TreeGrafter"/>
</dbReference>
<reference evidence="9 10" key="1">
    <citation type="submission" date="2021-01" db="EMBL/GenBank/DDBJ databases">
        <title>Whole genome shotgun sequence of Planotetraspora phitsanulokensis NBRC 104273.</title>
        <authorList>
            <person name="Komaki H."/>
            <person name="Tamura T."/>
        </authorList>
    </citation>
    <scope>NUCLEOTIDE SEQUENCE [LARGE SCALE GENOMIC DNA]</scope>
    <source>
        <strain evidence="9 10">NBRC 104273</strain>
    </source>
</reference>
<feature type="transmembrane region" description="Helical" evidence="7">
    <location>
        <begin position="347"/>
        <end position="365"/>
    </location>
</feature>
<keyword evidence="5 7" id="KW-0472">Membrane</keyword>
<protein>
    <submittedName>
        <fullName evidence="9">Membrane protein</fullName>
    </submittedName>
</protein>
<feature type="transmembrane region" description="Helical" evidence="7">
    <location>
        <begin position="304"/>
        <end position="326"/>
    </location>
</feature>
<accession>A0A8J3U0A9</accession>
<dbReference type="PANTHER" id="PTHR30572">
    <property type="entry name" value="MEMBRANE COMPONENT OF TRANSPORTER-RELATED"/>
    <property type="match status" value="1"/>
</dbReference>
<keyword evidence="4 7" id="KW-1133">Transmembrane helix</keyword>
<evidence type="ECO:0000313" key="9">
    <source>
        <dbReference type="EMBL" id="GII36278.1"/>
    </source>
</evidence>
<feature type="transmembrane region" description="Helical" evidence="7">
    <location>
        <begin position="750"/>
        <end position="774"/>
    </location>
</feature>
<evidence type="ECO:0000256" key="1">
    <source>
        <dbReference type="ARBA" id="ARBA00004651"/>
    </source>
</evidence>
<keyword evidence="10" id="KW-1185">Reference proteome</keyword>
<comment type="subcellular location">
    <subcellularLocation>
        <location evidence="1">Cell membrane</location>
        <topology evidence="1">Multi-pass membrane protein</topology>
    </subcellularLocation>
</comment>
<feature type="transmembrane region" description="Helical" evidence="7">
    <location>
        <begin position="43"/>
        <end position="66"/>
    </location>
</feature>